<dbReference type="KEGG" id="aaf:AURANDRAFT_63099"/>
<feature type="region of interest" description="Disordered" evidence="4">
    <location>
        <begin position="646"/>
        <end position="669"/>
    </location>
</feature>
<evidence type="ECO:0000256" key="2">
    <source>
        <dbReference type="ARBA" id="ARBA00022679"/>
    </source>
</evidence>
<dbReference type="GeneID" id="20224185"/>
<dbReference type="Pfam" id="PF00498">
    <property type="entry name" value="FHA"/>
    <property type="match status" value="1"/>
</dbReference>
<dbReference type="SUPFAM" id="SSF50729">
    <property type="entry name" value="PH domain-like"/>
    <property type="match status" value="2"/>
</dbReference>
<evidence type="ECO:0000256" key="1">
    <source>
        <dbReference type="ARBA" id="ARBA00022603"/>
    </source>
</evidence>
<dbReference type="Proteomes" id="UP000002729">
    <property type="component" value="Unassembled WGS sequence"/>
</dbReference>
<dbReference type="InterPro" id="IPR041698">
    <property type="entry name" value="Methyltransf_25"/>
</dbReference>
<dbReference type="Gene3D" id="1.10.150.20">
    <property type="entry name" value="5' to 3' exonuclease, C-terminal subdomain"/>
    <property type="match status" value="1"/>
</dbReference>
<dbReference type="Pfam" id="PF13649">
    <property type="entry name" value="Methyltransf_25"/>
    <property type="match status" value="1"/>
</dbReference>
<feature type="domain" description="FHA" evidence="6">
    <location>
        <begin position="775"/>
        <end position="826"/>
    </location>
</feature>
<dbReference type="OrthoDB" id="2157866at2759"/>
<protein>
    <recommendedName>
        <fullName evidence="9">FHA domain-containing protein</fullName>
    </recommendedName>
</protein>
<dbReference type="CDD" id="cd00060">
    <property type="entry name" value="FHA"/>
    <property type="match status" value="1"/>
</dbReference>
<dbReference type="InParanoid" id="F0Y5E4"/>
<sequence length="985" mass="106481">MGDSYAANRGTFQAAYAHAFWDRMRARPNVAAAVDCAERVVDVGCGTGEFTAALAELLPDAAVEGVDISPDMVARARRSFPRVAFAAADLAANGDAPSGPFDVATSTMMLHWPGPDAALLAGVAALLAPGGLFLGGLHGAGSCQEGVDALEAAAANRGRALALDALPTMFRRDGPDAWRAALDAAGFEAVDVREEVIVTPYSDVDEARRRLAAAWPPILAGRVDDDEIAALVDDAAALLDVGDDEVFSPIVPEEKREDQGQGMSAHQSEGYSAPVKHEGWLSWATPSGQIKRYYQLVGCYLIRFKDEKSAKGTAIFPTYVHGVESIVEGAQEVSKEFIADMENRGSSFYLYTPTRTMTLYAGNIKEQKAWIAAVNDALKEAYTADEIAKKEASQAAMRPLLLDQAQIQFKRMNVILSNLRAAGFVAEQEKIKSKKKGYLEFQRVEYEDEQFYADLLTDEKPEEAQFSKMYCVLRSDQTIVYGATEHEAKSDPEGIISLNHLHVVLDTETIEKTGKMIFSLVTPLRTFVMKAAHQVALEEWLRAIIKVTAKLDDQGNTLAALNELSAIESVTDIDLHMVLDDDAGIEAYEHYIEEAAADKPGIQTIFNCWKLAKEYKDAHEYEDDGPGHQDHMKKLEQQMISKYLGGDGLPEDVSKEPQEDFKKAVSDGQPPPMGALRAVCLTKLMEKTYEGFKETPAYKAYVDEAKGGGSAEPIPQDAQRLLIYTPNDPSALKKRLQKMTHAKTKLKSVGKKDDGEKIYEAWTFLKSKEGKDKSTTIGRDHKQDVAVDDDKKVSREHARIDCTGDGKVIFMDLGSSHGSKVNGKSVAGRVSLAVGDVIKLVREGVARSPADLFDLLDDRDAAARRLEALDGWASTSAAKLLDALEARAARPLPLADFVYALGANRVGKATAKRVAALAGTWGALWAALDADDATAAGADLRAALADARGVGDAALAGLRELAADADDRDVAARAAARLAIAPDDG</sequence>
<dbReference type="Gene3D" id="2.30.29.30">
    <property type="entry name" value="Pleckstrin-homology domain (PH domain)/Phosphotyrosine-binding domain (PTB)"/>
    <property type="match status" value="2"/>
</dbReference>
<dbReference type="SUPFAM" id="SSF53335">
    <property type="entry name" value="S-adenosyl-L-methionine-dependent methyltransferases"/>
    <property type="match status" value="1"/>
</dbReference>
<gene>
    <name evidence="7" type="ORF">AURANDRAFT_63099</name>
</gene>
<dbReference type="InterPro" id="IPR011993">
    <property type="entry name" value="PH-like_dom_sf"/>
</dbReference>
<feature type="compositionally biased region" description="Basic and acidic residues" evidence="4">
    <location>
        <begin position="652"/>
        <end position="665"/>
    </location>
</feature>
<dbReference type="SUPFAM" id="SSF49879">
    <property type="entry name" value="SMAD/FHA domain"/>
    <property type="match status" value="1"/>
</dbReference>
<evidence type="ECO:0000259" key="6">
    <source>
        <dbReference type="PROSITE" id="PS50006"/>
    </source>
</evidence>
<dbReference type="InterPro" id="IPR029063">
    <property type="entry name" value="SAM-dependent_MTases_sf"/>
</dbReference>
<feature type="domain" description="PH" evidence="5">
    <location>
        <begin position="274"/>
        <end position="379"/>
    </location>
</feature>
<evidence type="ECO:0000313" key="7">
    <source>
        <dbReference type="EMBL" id="EGB09479.1"/>
    </source>
</evidence>
<proteinExistence type="predicted"/>
<dbReference type="PROSITE" id="PS50003">
    <property type="entry name" value="PH_DOMAIN"/>
    <property type="match status" value="2"/>
</dbReference>
<keyword evidence="3" id="KW-0949">S-adenosyl-L-methionine</keyword>
<keyword evidence="2" id="KW-0808">Transferase</keyword>
<dbReference type="EMBL" id="GL833125">
    <property type="protein sequence ID" value="EGB09479.1"/>
    <property type="molecule type" value="Genomic_DNA"/>
</dbReference>
<reference evidence="7 8" key="1">
    <citation type="journal article" date="2011" name="Proc. Natl. Acad. Sci. U.S.A.">
        <title>Niche of harmful alga Aureococcus anophagefferens revealed through ecogenomics.</title>
        <authorList>
            <person name="Gobler C.J."/>
            <person name="Berry D.L."/>
            <person name="Dyhrman S.T."/>
            <person name="Wilhelm S.W."/>
            <person name="Salamov A."/>
            <person name="Lobanov A.V."/>
            <person name="Zhang Y."/>
            <person name="Collier J.L."/>
            <person name="Wurch L.L."/>
            <person name="Kustka A.B."/>
            <person name="Dill B.D."/>
            <person name="Shah M."/>
            <person name="VerBerkmoes N.C."/>
            <person name="Kuo A."/>
            <person name="Terry A."/>
            <person name="Pangilinan J."/>
            <person name="Lindquist E.A."/>
            <person name="Lucas S."/>
            <person name="Paulsen I.T."/>
            <person name="Hattenrath-Lehmann T.K."/>
            <person name="Talmage S.C."/>
            <person name="Walker E.A."/>
            <person name="Koch F."/>
            <person name="Burson A.M."/>
            <person name="Marcoval M.A."/>
            <person name="Tang Y.Z."/>
            <person name="Lecleir G.R."/>
            <person name="Coyne K.J."/>
            <person name="Berg G.M."/>
            <person name="Bertrand E.M."/>
            <person name="Saito M.A."/>
            <person name="Gladyshev V.N."/>
            <person name="Grigoriev I.V."/>
        </authorList>
    </citation>
    <scope>NUCLEOTIDE SEQUENCE [LARGE SCALE GENOMIC DNA]</scope>
    <source>
        <strain evidence="8">CCMP 1984</strain>
    </source>
</reference>
<dbReference type="InterPro" id="IPR000253">
    <property type="entry name" value="FHA_dom"/>
</dbReference>
<dbReference type="CDD" id="cd02440">
    <property type="entry name" value="AdoMet_MTases"/>
    <property type="match status" value="1"/>
</dbReference>
<evidence type="ECO:0008006" key="9">
    <source>
        <dbReference type="Google" id="ProtNLM"/>
    </source>
</evidence>
<organism evidence="8">
    <name type="scientific">Aureococcus anophagefferens</name>
    <name type="common">Harmful bloom alga</name>
    <dbReference type="NCBI Taxonomy" id="44056"/>
    <lineage>
        <taxon>Eukaryota</taxon>
        <taxon>Sar</taxon>
        <taxon>Stramenopiles</taxon>
        <taxon>Ochrophyta</taxon>
        <taxon>Pelagophyceae</taxon>
        <taxon>Pelagomonadales</taxon>
        <taxon>Pelagomonadaceae</taxon>
        <taxon>Aureococcus</taxon>
    </lineage>
</organism>
<dbReference type="SMART" id="SM00233">
    <property type="entry name" value="PH"/>
    <property type="match status" value="2"/>
</dbReference>
<dbReference type="SUPFAM" id="SSF47781">
    <property type="entry name" value="RuvA domain 2-like"/>
    <property type="match status" value="1"/>
</dbReference>
<dbReference type="AlphaFoldDB" id="F0Y5E4"/>
<dbReference type="PANTHER" id="PTHR43464:SF19">
    <property type="entry name" value="UBIQUINONE BIOSYNTHESIS O-METHYLTRANSFERASE, MITOCHONDRIAL"/>
    <property type="match status" value="1"/>
</dbReference>
<keyword evidence="8" id="KW-1185">Reference proteome</keyword>
<dbReference type="PROSITE" id="PS50006">
    <property type="entry name" value="FHA_DOMAIN"/>
    <property type="match status" value="1"/>
</dbReference>
<dbReference type="GO" id="GO:0032259">
    <property type="term" value="P:methylation"/>
    <property type="evidence" value="ECO:0007669"/>
    <property type="project" value="UniProtKB-KW"/>
</dbReference>
<dbReference type="CDD" id="cd00821">
    <property type="entry name" value="PH"/>
    <property type="match status" value="1"/>
</dbReference>
<dbReference type="Pfam" id="PF00169">
    <property type="entry name" value="PH"/>
    <property type="match status" value="1"/>
</dbReference>
<dbReference type="GO" id="GO:0008168">
    <property type="term" value="F:methyltransferase activity"/>
    <property type="evidence" value="ECO:0007669"/>
    <property type="project" value="UniProtKB-KW"/>
</dbReference>
<evidence type="ECO:0000256" key="3">
    <source>
        <dbReference type="ARBA" id="ARBA00022691"/>
    </source>
</evidence>
<dbReference type="Gene3D" id="3.40.50.150">
    <property type="entry name" value="Vaccinia Virus protein VP39"/>
    <property type="match status" value="1"/>
</dbReference>
<evidence type="ECO:0000256" key="4">
    <source>
        <dbReference type="SAM" id="MobiDB-lite"/>
    </source>
</evidence>
<dbReference type="RefSeq" id="XP_009035543.1">
    <property type="nucleotide sequence ID" value="XM_009037295.1"/>
</dbReference>
<evidence type="ECO:0000259" key="5">
    <source>
        <dbReference type="PROSITE" id="PS50003"/>
    </source>
</evidence>
<dbReference type="SMART" id="SM00240">
    <property type="entry name" value="FHA"/>
    <property type="match status" value="1"/>
</dbReference>
<keyword evidence="1" id="KW-0489">Methyltransferase</keyword>
<evidence type="ECO:0000313" key="8">
    <source>
        <dbReference type="Proteomes" id="UP000002729"/>
    </source>
</evidence>
<dbReference type="PANTHER" id="PTHR43464">
    <property type="entry name" value="METHYLTRANSFERASE"/>
    <property type="match status" value="1"/>
</dbReference>
<feature type="domain" description="PH" evidence="5">
    <location>
        <begin position="432"/>
        <end position="549"/>
    </location>
</feature>
<accession>F0Y5E4</accession>
<dbReference type="InterPro" id="IPR001849">
    <property type="entry name" value="PH_domain"/>
</dbReference>
<dbReference type="InterPro" id="IPR010994">
    <property type="entry name" value="RuvA_2-like"/>
</dbReference>
<dbReference type="Gene3D" id="2.60.200.20">
    <property type="match status" value="1"/>
</dbReference>
<name>F0Y5E4_AURAN</name>
<dbReference type="InterPro" id="IPR008984">
    <property type="entry name" value="SMAD_FHA_dom_sf"/>
</dbReference>